<evidence type="ECO:0000256" key="1">
    <source>
        <dbReference type="SAM" id="SignalP"/>
    </source>
</evidence>
<proteinExistence type="predicted"/>
<dbReference type="EMBL" id="LLXL01000016">
    <property type="protein sequence ID" value="PKK80367.1"/>
    <property type="molecule type" value="Genomic_DNA"/>
</dbReference>
<keyword evidence="1" id="KW-0732">Signal</keyword>
<name>A0A2N1P2H7_9GLOM</name>
<sequence length="61" mass="7190">MISNIFLLMALALYTHWFVLSGGQMRLMYEFLPDHFGIMLREQPQNRIGLLFAIKVALKQY</sequence>
<gene>
    <name evidence="2" type="ORF">RhiirC2_724673</name>
</gene>
<feature type="signal peptide" evidence="1">
    <location>
        <begin position="1"/>
        <end position="21"/>
    </location>
</feature>
<organism evidence="2 3">
    <name type="scientific">Rhizophagus irregularis</name>
    <dbReference type="NCBI Taxonomy" id="588596"/>
    <lineage>
        <taxon>Eukaryota</taxon>
        <taxon>Fungi</taxon>
        <taxon>Fungi incertae sedis</taxon>
        <taxon>Mucoromycota</taxon>
        <taxon>Glomeromycotina</taxon>
        <taxon>Glomeromycetes</taxon>
        <taxon>Glomerales</taxon>
        <taxon>Glomeraceae</taxon>
        <taxon>Rhizophagus</taxon>
    </lineage>
</organism>
<feature type="chain" id="PRO_5014716005" evidence="1">
    <location>
        <begin position="22"/>
        <end position="61"/>
    </location>
</feature>
<reference evidence="2 3" key="2">
    <citation type="submission" date="2017-10" db="EMBL/GenBank/DDBJ databases">
        <title>Extensive intraspecific genome diversity in a model arbuscular mycorrhizal fungus.</title>
        <authorList>
            <person name="Chen E.C.H."/>
            <person name="Morin E."/>
            <person name="Baudet D."/>
            <person name="Noel J."/>
            <person name="Ndikumana S."/>
            <person name="Charron P."/>
            <person name="St-Onge C."/>
            <person name="Giorgi J."/>
            <person name="Grigoriev I.V."/>
            <person name="Roux C."/>
            <person name="Martin F.M."/>
            <person name="Corradi N."/>
        </authorList>
    </citation>
    <scope>NUCLEOTIDE SEQUENCE [LARGE SCALE GENOMIC DNA]</scope>
    <source>
        <strain evidence="2 3">C2</strain>
    </source>
</reference>
<evidence type="ECO:0000313" key="3">
    <source>
        <dbReference type="Proteomes" id="UP000233469"/>
    </source>
</evidence>
<accession>A0A2N1P2H7</accession>
<dbReference type="Proteomes" id="UP000233469">
    <property type="component" value="Unassembled WGS sequence"/>
</dbReference>
<reference evidence="2 3" key="1">
    <citation type="submission" date="2016-04" db="EMBL/GenBank/DDBJ databases">
        <title>Genome analyses suggest a sexual origin of heterokaryosis in a supposedly ancient asexual fungus.</title>
        <authorList>
            <person name="Ropars J."/>
            <person name="Sedzielewska K."/>
            <person name="Noel J."/>
            <person name="Charron P."/>
            <person name="Farinelli L."/>
            <person name="Marton T."/>
            <person name="Kruger M."/>
            <person name="Pelin A."/>
            <person name="Brachmann A."/>
            <person name="Corradi N."/>
        </authorList>
    </citation>
    <scope>NUCLEOTIDE SEQUENCE [LARGE SCALE GENOMIC DNA]</scope>
    <source>
        <strain evidence="2 3">C2</strain>
    </source>
</reference>
<protein>
    <submittedName>
        <fullName evidence="2">Uncharacterized protein</fullName>
    </submittedName>
</protein>
<evidence type="ECO:0000313" key="2">
    <source>
        <dbReference type="EMBL" id="PKK80367.1"/>
    </source>
</evidence>
<comment type="caution">
    <text evidence="2">The sequence shown here is derived from an EMBL/GenBank/DDBJ whole genome shotgun (WGS) entry which is preliminary data.</text>
</comment>
<dbReference type="AlphaFoldDB" id="A0A2N1P2H7"/>